<dbReference type="PANTHER" id="PTHR43630">
    <property type="entry name" value="POLY-BETA-1,6-N-ACETYL-D-GLUCOSAMINE SYNTHASE"/>
    <property type="match status" value="1"/>
</dbReference>
<dbReference type="EMBL" id="MEZK01000010">
    <property type="protein sequence ID" value="OGD63264.1"/>
    <property type="molecule type" value="Genomic_DNA"/>
</dbReference>
<dbReference type="STRING" id="1797457.A2160_02030"/>
<reference evidence="2 3" key="1">
    <citation type="journal article" date="2016" name="Nat. Commun.">
        <title>Thousands of microbial genomes shed light on interconnected biogeochemical processes in an aquifer system.</title>
        <authorList>
            <person name="Anantharaman K."/>
            <person name="Brown C.T."/>
            <person name="Hug L.A."/>
            <person name="Sharon I."/>
            <person name="Castelle C.J."/>
            <person name="Probst A.J."/>
            <person name="Thomas B.C."/>
            <person name="Singh A."/>
            <person name="Wilkins M.J."/>
            <person name="Karaoz U."/>
            <person name="Brodie E.L."/>
            <person name="Williams K.H."/>
            <person name="Hubbard S.S."/>
            <person name="Banfield J.F."/>
        </authorList>
    </citation>
    <scope>NUCLEOTIDE SEQUENCE [LARGE SCALE GENOMIC DNA]</scope>
</reference>
<dbReference type="Pfam" id="PF00535">
    <property type="entry name" value="Glycos_transf_2"/>
    <property type="match status" value="1"/>
</dbReference>
<evidence type="ECO:0000313" key="2">
    <source>
        <dbReference type="EMBL" id="OGD63264.1"/>
    </source>
</evidence>
<accession>A0A1F5E7P2</accession>
<name>A0A1F5E7P2_9BACT</name>
<feature type="domain" description="Glycosyltransferase 2-like" evidence="1">
    <location>
        <begin position="3"/>
        <end position="104"/>
    </location>
</feature>
<dbReference type="SUPFAM" id="SSF53448">
    <property type="entry name" value="Nucleotide-diphospho-sugar transferases"/>
    <property type="match status" value="1"/>
</dbReference>
<gene>
    <name evidence="2" type="ORF">A2160_02030</name>
</gene>
<protein>
    <recommendedName>
        <fullName evidence="1">Glycosyltransferase 2-like domain-containing protein</fullName>
    </recommendedName>
</protein>
<dbReference type="Proteomes" id="UP000177006">
    <property type="component" value="Unassembled WGS sequence"/>
</dbReference>
<evidence type="ECO:0000259" key="1">
    <source>
        <dbReference type="Pfam" id="PF00535"/>
    </source>
</evidence>
<evidence type="ECO:0000313" key="3">
    <source>
        <dbReference type="Proteomes" id="UP000177006"/>
    </source>
</evidence>
<sequence>MLSVIVLTKNAEKTIKECLDSLSFAGEIVIVDDLSNDNTVRIAKTLGAKVYSRKLAGDFSAQRNFGLEKARGEWSLFVDSDEKIDRDLKAEIEKELNHNRKMNGYYFKRNDQFLGRWLRFGETGKVRLLRLGRKNKGTWQGKVHETWEIKGPTKVFENPIYHQREITISEFMDRIQNYAQLRAKELYQKRVKESPLRIFFNPLFKFLDNYFFKLGILDGEAGLAMAWLMSWHSLLVRLNLALYWRNHGQKEFKVED</sequence>
<dbReference type="Gene3D" id="3.90.550.10">
    <property type="entry name" value="Spore Coat Polysaccharide Biosynthesis Protein SpsA, Chain A"/>
    <property type="match status" value="1"/>
</dbReference>
<comment type="caution">
    <text evidence="2">The sequence shown here is derived from an EMBL/GenBank/DDBJ whole genome shotgun (WGS) entry which is preliminary data.</text>
</comment>
<proteinExistence type="predicted"/>
<dbReference type="AlphaFoldDB" id="A0A1F5E7P2"/>
<dbReference type="PANTHER" id="PTHR43630:SF2">
    <property type="entry name" value="GLYCOSYLTRANSFERASE"/>
    <property type="match status" value="1"/>
</dbReference>
<dbReference type="InterPro" id="IPR001173">
    <property type="entry name" value="Glyco_trans_2-like"/>
</dbReference>
<dbReference type="CDD" id="cd02511">
    <property type="entry name" value="Beta4Glucosyltransferase"/>
    <property type="match status" value="1"/>
</dbReference>
<dbReference type="InterPro" id="IPR029044">
    <property type="entry name" value="Nucleotide-diphossugar_trans"/>
</dbReference>
<organism evidence="2 3">
    <name type="scientific">Candidatus Beckwithbacteria bacterium RBG_13_42_9</name>
    <dbReference type="NCBI Taxonomy" id="1797457"/>
    <lineage>
        <taxon>Bacteria</taxon>
        <taxon>Candidatus Beckwithiibacteriota</taxon>
    </lineage>
</organism>